<proteinExistence type="predicted"/>
<gene>
    <name evidence="1" type="ORF">GCM10010339_73050</name>
</gene>
<dbReference type="AlphaFoldDB" id="A0A919D6X0"/>
<keyword evidence="2" id="KW-1185">Reference proteome</keyword>
<reference evidence="1" key="2">
    <citation type="submission" date="2020-09" db="EMBL/GenBank/DDBJ databases">
        <authorList>
            <person name="Sun Q."/>
            <person name="Ohkuma M."/>
        </authorList>
    </citation>
    <scope>NUCLEOTIDE SEQUENCE</scope>
    <source>
        <strain evidence="1">JCM 4714</strain>
    </source>
</reference>
<dbReference type="EMBL" id="BMVG01000030">
    <property type="protein sequence ID" value="GHE11836.1"/>
    <property type="molecule type" value="Genomic_DNA"/>
</dbReference>
<evidence type="ECO:0000313" key="2">
    <source>
        <dbReference type="Proteomes" id="UP000655443"/>
    </source>
</evidence>
<organism evidence="1 2">
    <name type="scientific">Streptomyces alanosinicus</name>
    <dbReference type="NCBI Taxonomy" id="68171"/>
    <lineage>
        <taxon>Bacteria</taxon>
        <taxon>Bacillati</taxon>
        <taxon>Actinomycetota</taxon>
        <taxon>Actinomycetes</taxon>
        <taxon>Kitasatosporales</taxon>
        <taxon>Streptomycetaceae</taxon>
        <taxon>Streptomyces</taxon>
    </lineage>
</organism>
<dbReference type="Proteomes" id="UP000655443">
    <property type="component" value="Unassembled WGS sequence"/>
</dbReference>
<protein>
    <submittedName>
        <fullName evidence="1">Uncharacterized protein</fullName>
    </submittedName>
</protein>
<reference evidence="1" key="1">
    <citation type="journal article" date="2014" name="Int. J. Syst. Evol. Microbiol.">
        <title>Complete genome sequence of Corynebacterium casei LMG S-19264T (=DSM 44701T), isolated from a smear-ripened cheese.</title>
        <authorList>
            <consortium name="US DOE Joint Genome Institute (JGI-PGF)"/>
            <person name="Walter F."/>
            <person name="Albersmeier A."/>
            <person name="Kalinowski J."/>
            <person name="Ruckert C."/>
        </authorList>
    </citation>
    <scope>NUCLEOTIDE SEQUENCE</scope>
    <source>
        <strain evidence="1">JCM 4714</strain>
    </source>
</reference>
<sequence>MRVRPQREARVRVAEVFGERLDALPRVQEHGGVRVPEGVHAVFRRRLEVPGSALAGKYDADSGKGACHFCA</sequence>
<accession>A0A919D6X0</accession>
<evidence type="ECO:0000313" key="1">
    <source>
        <dbReference type="EMBL" id="GHE11836.1"/>
    </source>
</evidence>
<name>A0A919D6X0_9ACTN</name>
<comment type="caution">
    <text evidence="1">The sequence shown here is derived from an EMBL/GenBank/DDBJ whole genome shotgun (WGS) entry which is preliminary data.</text>
</comment>